<evidence type="ECO:0000313" key="1">
    <source>
        <dbReference type="EMBL" id="PPK87595.1"/>
    </source>
</evidence>
<organism evidence="1 2">
    <name type="scientific">Neolewinella xylanilytica</name>
    <dbReference type="NCBI Taxonomy" id="1514080"/>
    <lineage>
        <taxon>Bacteria</taxon>
        <taxon>Pseudomonadati</taxon>
        <taxon>Bacteroidota</taxon>
        <taxon>Saprospiria</taxon>
        <taxon>Saprospirales</taxon>
        <taxon>Lewinellaceae</taxon>
        <taxon>Neolewinella</taxon>
    </lineage>
</organism>
<dbReference type="EMBL" id="PTJC01000005">
    <property type="protein sequence ID" value="PPK87595.1"/>
    <property type="molecule type" value="Genomic_DNA"/>
</dbReference>
<dbReference type="Pfam" id="PF13599">
    <property type="entry name" value="Pentapeptide_4"/>
    <property type="match status" value="1"/>
</dbReference>
<gene>
    <name evidence="1" type="ORF">CLV84_0540</name>
</gene>
<comment type="caution">
    <text evidence="1">The sequence shown here is derived from an EMBL/GenBank/DDBJ whole genome shotgun (WGS) entry which is preliminary data.</text>
</comment>
<protein>
    <submittedName>
        <fullName evidence="1">Uncharacterized protein YjbI with pentapeptide repeats</fullName>
    </submittedName>
</protein>
<dbReference type="SUPFAM" id="SSF141571">
    <property type="entry name" value="Pentapeptide repeat-like"/>
    <property type="match status" value="1"/>
</dbReference>
<dbReference type="PANTHER" id="PTHR14136">
    <property type="entry name" value="BTB_POZ DOMAIN-CONTAINING PROTEIN KCTD9"/>
    <property type="match status" value="1"/>
</dbReference>
<dbReference type="InterPro" id="IPR051082">
    <property type="entry name" value="Pentapeptide-BTB/POZ_domain"/>
</dbReference>
<dbReference type="OrthoDB" id="67652at2"/>
<accession>A0A2S6I7X5</accession>
<sequence>MATYLADESFRNQDFTPTATEYDGCSFTACRLAGADLSGIRFLDCTFQDCDLSNATLTGTSFQNVRFASCKLLGLSFDAGDPLAFAVTFTDRRLQHASFHKLKLTRCGFTGCDLTEADFTQADLTGITLVDCDLARATFDNTDLRKADLRDSRHYRIDPTQNRVRGARFSLPEAVGLLQTFGVKIN</sequence>
<dbReference type="PANTHER" id="PTHR14136:SF17">
    <property type="entry name" value="BTB_POZ DOMAIN-CONTAINING PROTEIN KCTD9"/>
    <property type="match status" value="1"/>
</dbReference>
<keyword evidence="2" id="KW-1185">Reference proteome</keyword>
<dbReference type="Pfam" id="PF00805">
    <property type="entry name" value="Pentapeptide"/>
    <property type="match status" value="1"/>
</dbReference>
<dbReference type="RefSeq" id="WP_104418190.1">
    <property type="nucleotide sequence ID" value="NZ_PTJC01000005.1"/>
</dbReference>
<reference evidence="1 2" key="1">
    <citation type="submission" date="2018-02" db="EMBL/GenBank/DDBJ databases">
        <title>Genomic Encyclopedia of Archaeal and Bacterial Type Strains, Phase II (KMG-II): from individual species to whole genera.</title>
        <authorList>
            <person name="Goeker M."/>
        </authorList>
    </citation>
    <scope>NUCLEOTIDE SEQUENCE [LARGE SCALE GENOMIC DNA]</scope>
    <source>
        <strain evidence="1 2">DSM 29526</strain>
    </source>
</reference>
<name>A0A2S6I7X5_9BACT</name>
<dbReference type="Gene3D" id="2.160.20.80">
    <property type="entry name" value="E3 ubiquitin-protein ligase SopA"/>
    <property type="match status" value="1"/>
</dbReference>
<dbReference type="AlphaFoldDB" id="A0A2S6I7X5"/>
<dbReference type="InterPro" id="IPR001646">
    <property type="entry name" value="5peptide_repeat"/>
</dbReference>
<dbReference type="Proteomes" id="UP000237662">
    <property type="component" value="Unassembled WGS sequence"/>
</dbReference>
<evidence type="ECO:0000313" key="2">
    <source>
        <dbReference type="Proteomes" id="UP000237662"/>
    </source>
</evidence>
<proteinExistence type="predicted"/>